<dbReference type="Pfam" id="PF01914">
    <property type="entry name" value="MarC"/>
    <property type="match status" value="1"/>
</dbReference>
<dbReference type="Proteomes" id="UP000321548">
    <property type="component" value="Unassembled WGS sequence"/>
</dbReference>
<evidence type="ECO:0000256" key="3">
    <source>
        <dbReference type="ARBA" id="ARBA00022475"/>
    </source>
</evidence>
<evidence type="ECO:0000256" key="4">
    <source>
        <dbReference type="ARBA" id="ARBA00022519"/>
    </source>
</evidence>
<dbReference type="RefSeq" id="WP_147702854.1">
    <property type="nucleotide sequence ID" value="NZ_VDUY01000001.1"/>
</dbReference>
<dbReference type="EMBL" id="VDUY01000001">
    <property type="protein sequence ID" value="TXL68718.1"/>
    <property type="molecule type" value="Genomic_DNA"/>
</dbReference>
<keyword evidence="10" id="KW-1185">Reference proteome</keyword>
<comment type="similarity">
    <text evidence="2 8">Belongs to the UPF0056 (MarC) family.</text>
</comment>
<accession>A0A5C8P5W6</accession>
<evidence type="ECO:0000256" key="6">
    <source>
        <dbReference type="ARBA" id="ARBA00022989"/>
    </source>
</evidence>
<evidence type="ECO:0000256" key="2">
    <source>
        <dbReference type="ARBA" id="ARBA00009784"/>
    </source>
</evidence>
<dbReference type="NCBIfam" id="TIGR00427">
    <property type="entry name" value="NAAT family transporter"/>
    <property type="match status" value="1"/>
</dbReference>
<organism evidence="9 10">
    <name type="scientific">Zeimonas arvi</name>
    <dbReference type="NCBI Taxonomy" id="2498847"/>
    <lineage>
        <taxon>Bacteria</taxon>
        <taxon>Pseudomonadati</taxon>
        <taxon>Pseudomonadota</taxon>
        <taxon>Betaproteobacteria</taxon>
        <taxon>Burkholderiales</taxon>
        <taxon>Burkholderiaceae</taxon>
        <taxon>Zeimonas</taxon>
    </lineage>
</organism>
<dbReference type="InterPro" id="IPR002771">
    <property type="entry name" value="Multi_antbiot-R_MarC"/>
</dbReference>
<feature type="transmembrane region" description="Helical" evidence="8">
    <location>
        <begin position="120"/>
        <end position="138"/>
    </location>
</feature>
<evidence type="ECO:0000256" key="1">
    <source>
        <dbReference type="ARBA" id="ARBA00004429"/>
    </source>
</evidence>
<comment type="subcellular location">
    <subcellularLocation>
        <location evidence="1">Cell inner membrane</location>
        <topology evidence="1">Multi-pass membrane protein</topology>
    </subcellularLocation>
    <subcellularLocation>
        <location evidence="8">Cell membrane</location>
        <topology evidence="8">Multi-pass membrane protein</topology>
    </subcellularLocation>
</comment>
<keyword evidence="7 8" id="KW-0472">Membrane</keyword>
<dbReference type="NCBIfam" id="NF008228">
    <property type="entry name" value="PRK10995.1"/>
    <property type="match status" value="1"/>
</dbReference>
<feature type="transmembrane region" description="Helical" evidence="8">
    <location>
        <begin position="54"/>
        <end position="74"/>
    </location>
</feature>
<dbReference type="GO" id="GO:0005886">
    <property type="term" value="C:plasma membrane"/>
    <property type="evidence" value="ECO:0007669"/>
    <property type="project" value="UniProtKB-SubCell"/>
</dbReference>
<evidence type="ECO:0000313" key="10">
    <source>
        <dbReference type="Proteomes" id="UP000321548"/>
    </source>
</evidence>
<feature type="transmembrane region" description="Helical" evidence="8">
    <location>
        <begin position="150"/>
        <end position="172"/>
    </location>
</feature>
<feature type="transmembrane region" description="Helical" evidence="8">
    <location>
        <begin position="193"/>
        <end position="214"/>
    </location>
</feature>
<keyword evidence="3" id="KW-1003">Cell membrane</keyword>
<feature type="transmembrane region" description="Helical" evidence="8">
    <location>
        <begin position="12"/>
        <end position="33"/>
    </location>
</feature>
<evidence type="ECO:0000256" key="7">
    <source>
        <dbReference type="ARBA" id="ARBA00023136"/>
    </source>
</evidence>
<keyword evidence="4" id="KW-0997">Cell inner membrane</keyword>
<name>A0A5C8P5W6_9BURK</name>
<evidence type="ECO:0000256" key="5">
    <source>
        <dbReference type="ARBA" id="ARBA00022692"/>
    </source>
</evidence>
<gene>
    <name evidence="9" type="ORF">FHP08_03300</name>
</gene>
<sequence>MIWLFSDIFATFFLGSFVSLITIINPPSAIPLFTSLSTQLDDAETEKLARRGALYAFAILTVSLFAGSLILSTFGISYGALRIAGGIVVALLGHSMLFGREQVRSGPAVEQPHNPAFFPLALPGLSGPGTIAVVIGISTEIRELGGWGGVAIAGAGTVAAMAATCLLIWLTLRSARQISNRLGRSGIDAMTRLMGFLLICIGVQFIASGIRTFVSGI</sequence>
<evidence type="ECO:0000256" key="8">
    <source>
        <dbReference type="RuleBase" id="RU362048"/>
    </source>
</evidence>
<evidence type="ECO:0000313" key="9">
    <source>
        <dbReference type="EMBL" id="TXL68718.1"/>
    </source>
</evidence>
<feature type="transmembrane region" description="Helical" evidence="8">
    <location>
        <begin position="80"/>
        <end position="99"/>
    </location>
</feature>
<keyword evidence="5 8" id="KW-0812">Transmembrane</keyword>
<dbReference type="PANTHER" id="PTHR33508">
    <property type="entry name" value="UPF0056 MEMBRANE PROTEIN YHCE"/>
    <property type="match status" value="1"/>
</dbReference>
<dbReference type="OrthoDB" id="21094at2"/>
<dbReference type="AlphaFoldDB" id="A0A5C8P5W6"/>
<keyword evidence="6 8" id="KW-1133">Transmembrane helix</keyword>
<dbReference type="PANTHER" id="PTHR33508:SF2">
    <property type="entry name" value="UPF0056 INNER MEMBRANE PROTEIN MARC"/>
    <property type="match status" value="1"/>
</dbReference>
<proteinExistence type="inferred from homology"/>
<comment type="caution">
    <text evidence="9">The sequence shown here is derived from an EMBL/GenBank/DDBJ whole genome shotgun (WGS) entry which is preliminary data.</text>
</comment>
<protein>
    <recommendedName>
        <fullName evidence="8">UPF0056 membrane protein</fullName>
    </recommendedName>
</protein>
<reference evidence="9 10" key="1">
    <citation type="submission" date="2019-06" db="EMBL/GenBank/DDBJ databases">
        <title>Quisquiliibacterium sp. nov., isolated from a maize field.</title>
        <authorList>
            <person name="Lin S.-Y."/>
            <person name="Tsai C.-F."/>
            <person name="Young C.-C."/>
        </authorList>
    </citation>
    <scope>NUCLEOTIDE SEQUENCE [LARGE SCALE GENOMIC DNA]</scope>
    <source>
        <strain evidence="9 10">CC-CFT501</strain>
    </source>
</reference>